<evidence type="ECO:0000256" key="10">
    <source>
        <dbReference type="PROSITE-ProRule" id="PRU00043"/>
    </source>
</evidence>
<keyword evidence="3" id="KW-0812">Transmembrane</keyword>
<evidence type="ECO:0000256" key="2">
    <source>
        <dbReference type="ARBA" id="ARBA00022475"/>
    </source>
</evidence>
<evidence type="ECO:0000256" key="8">
    <source>
        <dbReference type="ARBA" id="ARBA00023136"/>
    </source>
</evidence>
<dbReference type="OrthoDB" id="6252479at2759"/>
<feature type="chain" id="PRO_5043135933" evidence="11">
    <location>
        <begin position="20"/>
        <end position="568"/>
    </location>
</feature>
<dbReference type="PANTHER" id="PTHR24028:SF328">
    <property type="entry name" value="CADHERIN-3"/>
    <property type="match status" value="1"/>
</dbReference>
<dbReference type="SMART" id="SM00112">
    <property type="entry name" value="CA"/>
    <property type="match status" value="4"/>
</dbReference>
<feature type="domain" description="Cadherin" evidence="12">
    <location>
        <begin position="123"/>
        <end position="233"/>
    </location>
</feature>
<feature type="domain" description="Cadherin" evidence="12">
    <location>
        <begin position="404"/>
        <end position="445"/>
    </location>
</feature>
<dbReference type="PROSITE" id="PS50268">
    <property type="entry name" value="CADHERIN_2"/>
    <property type="match status" value="5"/>
</dbReference>
<dbReference type="SUPFAM" id="SSF49313">
    <property type="entry name" value="Cadherin-like"/>
    <property type="match status" value="4"/>
</dbReference>
<dbReference type="PRINTS" id="PR00205">
    <property type="entry name" value="CADHERIN"/>
</dbReference>
<keyword evidence="7" id="KW-1133">Transmembrane helix</keyword>
<feature type="domain" description="Cadherin" evidence="12">
    <location>
        <begin position="463"/>
        <end position="545"/>
    </location>
</feature>
<keyword evidence="5" id="KW-0677">Repeat</keyword>
<evidence type="ECO:0000313" key="14">
    <source>
        <dbReference type="Proteomes" id="UP000276776"/>
    </source>
</evidence>
<dbReference type="Pfam" id="PF00028">
    <property type="entry name" value="Cadherin"/>
    <property type="match status" value="3"/>
</dbReference>
<evidence type="ECO:0000256" key="5">
    <source>
        <dbReference type="ARBA" id="ARBA00022737"/>
    </source>
</evidence>
<gene>
    <name evidence="13" type="ORF">TCLT_LOCUS2022</name>
</gene>
<evidence type="ECO:0000256" key="1">
    <source>
        <dbReference type="ARBA" id="ARBA00004251"/>
    </source>
</evidence>
<dbReference type="FunFam" id="2.60.40.60:FF:000033">
    <property type="entry name" value="FAT atypical cadherin 1"/>
    <property type="match status" value="1"/>
</dbReference>
<dbReference type="CDD" id="cd11304">
    <property type="entry name" value="Cadherin_repeat"/>
    <property type="match status" value="4"/>
</dbReference>
<evidence type="ECO:0000256" key="4">
    <source>
        <dbReference type="ARBA" id="ARBA00022729"/>
    </source>
</evidence>
<accession>A0A158RB52</accession>
<dbReference type="InterPro" id="IPR050174">
    <property type="entry name" value="Protocadherin/Cadherin-CA"/>
</dbReference>
<evidence type="ECO:0000256" key="6">
    <source>
        <dbReference type="ARBA" id="ARBA00022837"/>
    </source>
</evidence>
<name>A0A158RB52_THECL</name>
<dbReference type="GO" id="GO:0007156">
    <property type="term" value="P:homophilic cell adhesion via plasma membrane adhesion molecules"/>
    <property type="evidence" value="ECO:0007669"/>
    <property type="project" value="InterPro"/>
</dbReference>
<dbReference type="PANTHER" id="PTHR24028">
    <property type="entry name" value="CADHERIN-87A"/>
    <property type="match status" value="1"/>
</dbReference>
<dbReference type="OMA" id="YSTQRYE"/>
<dbReference type="WBParaSite" id="TCLT_0000202101-mRNA-1">
    <property type="protein sequence ID" value="TCLT_0000202101-mRNA-1"/>
    <property type="gene ID" value="TCLT_0000202101"/>
</dbReference>
<dbReference type="Gene3D" id="2.60.40.60">
    <property type="entry name" value="Cadherins"/>
    <property type="match status" value="5"/>
</dbReference>
<reference evidence="15" key="1">
    <citation type="submission" date="2016-04" db="UniProtKB">
        <authorList>
            <consortium name="WormBaseParasite"/>
        </authorList>
    </citation>
    <scope>IDENTIFICATION</scope>
</reference>
<reference evidence="13 14" key="2">
    <citation type="submission" date="2018-11" db="EMBL/GenBank/DDBJ databases">
        <authorList>
            <consortium name="Pathogen Informatics"/>
        </authorList>
    </citation>
    <scope>NUCLEOTIDE SEQUENCE [LARGE SCALE GENOMIC DNA]</scope>
</reference>
<dbReference type="STRING" id="103827.A0A158RB52"/>
<evidence type="ECO:0000313" key="13">
    <source>
        <dbReference type="EMBL" id="VDM97757.1"/>
    </source>
</evidence>
<comment type="subcellular location">
    <subcellularLocation>
        <location evidence="1">Cell membrane</location>
        <topology evidence="1">Single-pass type I membrane protein</topology>
    </subcellularLocation>
</comment>
<protein>
    <submittedName>
        <fullName evidence="15">CA domain-containing protein</fullName>
    </submittedName>
</protein>
<dbReference type="Proteomes" id="UP000276776">
    <property type="component" value="Unassembled WGS sequence"/>
</dbReference>
<evidence type="ECO:0000256" key="9">
    <source>
        <dbReference type="ARBA" id="ARBA00023180"/>
    </source>
</evidence>
<proteinExistence type="predicted"/>
<keyword evidence="4 11" id="KW-0732">Signal</keyword>
<keyword evidence="8" id="KW-0472">Membrane</keyword>
<dbReference type="FunFam" id="2.60.40.60:FF:000007">
    <property type="entry name" value="Protocadherin alpha 2"/>
    <property type="match status" value="1"/>
</dbReference>
<evidence type="ECO:0000313" key="15">
    <source>
        <dbReference type="WBParaSite" id="TCLT_0000202101-mRNA-1"/>
    </source>
</evidence>
<keyword evidence="14" id="KW-1185">Reference proteome</keyword>
<keyword evidence="2" id="KW-1003">Cell membrane</keyword>
<feature type="signal peptide" evidence="11">
    <location>
        <begin position="1"/>
        <end position="19"/>
    </location>
</feature>
<dbReference type="InterPro" id="IPR002126">
    <property type="entry name" value="Cadherin-like_dom"/>
</dbReference>
<feature type="domain" description="Cadherin" evidence="12">
    <location>
        <begin position="19"/>
        <end position="122"/>
    </location>
</feature>
<feature type="domain" description="Cadherin" evidence="12">
    <location>
        <begin position="234"/>
        <end position="339"/>
    </location>
</feature>
<keyword evidence="9" id="KW-0325">Glycoprotein</keyword>
<dbReference type="PROSITE" id="PS00232">
    <property type="entry name" value="CADHERIN_1"/>
    <property type="match status" value="1"/>
</dbReference>
<evidence type="ECO:0000256" key="7">
    <source>
        <dbReference type="ARBA" id="ARBA00022989"/>
    </source>
</evidence>
<evidence type="ECO:0000259" key="12">
    <source>
        <dbReference type="PROSITE" id="PS50268"/>
    </source>
</evidence>
<dbReference type="AlphaFoldDB" id="A0A158RB52"/>
<dbReference type="GO" id="GO:0005886">
    <property type="term" value="C:plasma membrane"/>
    <property type="evidence" value="ECO:0007669"/>
    <property type="project" value="UniProtKB-SubCell"/>
</dbReference>
<dbReference type="InterPro" id="IPR015919">
    <property type="entry name" value="Cadherin-like_sf"/>
</dbReference>
<keyword evidence="6 10" id="KW-0106">Calcium</keyword>
<sequence length="568" mass="63150">MRIYRAFLLITVLIVSIVSERQQIFNVSENVSVGYIIGYINGAPSDGIVPNFYIVFPDDTLETEKYLNVEKISGEIRVLRELDYELISSYHLIAIPMNNPSHGSAIHVIINVIDENDNTPTFPVSSIDVAISEFAGINSETSLPPAIDNDSLPLSVAKYHILSGNVNNAFRLSSKRITSMLYVDLIVNGQLDREYRDHYELIIEAVDGGNPPRSSSMLVNVTVLDVNDNAPEFSQSRYNAVIPWNPEKNYVVTTIQAVDPDLGENARVAYSIAKNYADQKLPFKIDEKSGIVQVTDPNILVSGMTYDILIIASDHGLPQPLESTAFLSIVVETSDQPKLALDIFWLTDKNKPEVLENITVGHIIARIAVQNAPEKSTLSVEGCDSVCVQETDSPGVYLAIVCGPFDRESKFEYNLFFAMKSQQNQLLQVPIFFEVLDVNDNAPKFVNSTIRVTFDHSARHQKLVRIQATDADIGNNSRIQYHLTGTNLFEIDSDTGVLSVHESFECTLAEHHFQVHAQDFGNPMLSSTAQVIAQIIESDARPPTFTRPLYDVIVKENVRSGICLLKVS</sequence>
<dbReference type="InterPro" id="IPR020894">
    <property type="entry name" value="Cadherin_CS"/>
</dbReference>
<evidence type="ECO:0000256" key="3">
    <source>
        <dbReference type="ARBA" id="ARBA00022692"/>
    </source>
</evidence>
<organism evidence="15">
    <name type="scientific">Thelazia callipaeda</name>
    <name type="common">Oriental eyeworm</name>
    <name type="synonym">Parasitic nematode</name>
    <dbReference type="NCBI Taxonomy" id="103827"/>
    <lineage>
        <taxon>Eukaryota</taxon>
        <taxon>Metazoa</taxon>
        <taxon>Ecdysozoa</taxon>
        <taxon>Nematoda</taxon>
        <taxon>Chromadorea</taxon>
        <taxon>Rhabditida</taxon>
        <taxon>Spirurina</taxon>
        <taxon>Spiruromorpha</taxon>
        <taxon>Thelazioidea</taxon>
        <taxon>Thelaziidae</taxon>
        <taxon>Thelazia</taxon>
    </lineage>
</organism>
<evidence type="ECO:0000256" key="11">
    <source>
        <dbReference type="SAM" id="SignalP"/>
    </source>
</evidence>
<dbReference type="EMBL" id="UYYF01000336">
    <property type="protein sequence ID" value="VDM97757.1"/>
    <property type="molecule type" value="Genomic_DNA"/>
</dbReference>
<dbReference type="GO" id="GO:0005509">
    <property type="term" value="F:calcium ion binding"/>
    <property type="evidence" value="ECO:0007669"/>
    <property type="project" value="UniProtKB-UniRule"/>
</dbReference>